<evidence type="ECO:0000313" key="2">
    <source>
        <dbReference type="EMBL" id="KAF4657714.1"/>
    </source>
</evidence>
<dbReference type="AlphaFoldDB" id="A0A7J6LEP3"/>
<accession>A0A7J6LEP3</accession>
<proteinExistence type="predicted"/>
<organism evidence="2 3">
    <name type="scientific">Perkinsus chesapeaki</name>
    <name type="common">Clam parasite</name>
    <name type="synonym">Perkinsus andrewsi</name>
    <dbReference type="NCBI Taxonomy" id="330153"/>
    <lineage>
        <taxon>Eukaryota</taxon>
        <taxon>Sar</taxon>
        <taxon>Alveolata</taxon>
        <taxon>Perkinsozoa</taxon>
        <taxon>Perkinsea</taxon>
        <taxon>Perkinsida</taxon>
        <taxon>Perkinsidae</taxon>
        <taxon>Perkinsus</taxon>
    </lineage>
</organism>
<protein>
    <recommendedName>
        <fullName evidence="4">Tail specific protease domain-containing protein</fullName>
    </recommendedName>
</protein>
<dbReference type="SUPFAM" id="SSF52096">
    <property type="entry name" value="ClpP/crotonase"/>
    <property type="match status" value="1"/>
</dbReference>
<dbReference type="PANTHER" id="PTHR37049">
    <property type="entry name" value="PEPTIDASE S41 FAMILY PROTEIN"/>
    <property type="match status" value="1"/>
</dbReference>
<evidence type="ECO:0000256" key="1">
    <source>
        <dbReference type="SAM" id="SignalP"/>
    </source>
</evidence>
<dbReference type="Proteomes" id="UP000591131">
    <property type="component" value="Unassembled WGS sequence"/>
</dbReference>
<evidence type="ECO:0000313" key="3">
    <source>
        <dbReference type="Proteomes" id="UP000591131"/>
    </source>
</evidence>
<evidence type="ECO:0008006" key="4">
    <source>
        <dbReference type="Google" id="ProtNLM"/>
    </source>
</evidence>
<dbReference type="PANTHER" id="PTHR37049:SF4">
    <property type="entry name" value="RHODANESE DOMAIN-CONTAINING PROTEIN"/>
    <property type="match status" value="1"/>
</dbReference>
<comment type="caution">
    <text evidence="2">The sequence shown here is derived from an EMBL/GenBank/DDBJ whole genome shotgun (WGS) entry which is preliminary data.</text>
</comment>
<feature type="signal peptide" evidence="1">
    <location>
        <begin position="1"/>
        <end position="22"/>
    </location>
</feature>
<dbReference type="EMBL" id="JAAPAO010000527">
    <property type="protein sequence ID" value="KAF4657714.1"/>
    <property type="molecule type" value="Genomic_DNA"/>
</dbReference>
<reference evidence="2 3" key="1">
    <citation type="submission" date="2020-04" db="EMBL/GenBank/DDBJ databases">
        <title>Perkinsus chesapeaki whole genome sequence.</title>
        <authorList>
            <person name="Bogema D.R."/>
        </authorList>
    </citation>
    <scope>NUCLEOTIDE SEQUENCE [LARGE SCALE GENOMIC DNA]</scope>
    <source>
        <strain evidence="2">ATCC PRA-425</strain>
    </source>
</reference>
<dbReference type="InterPro" id="IPR052766">
    <property type="entry name" value="S41A_metabolite_peptidase"/>
</dbReference>
<name>A0A7J6LEP3_PERCH</name>
<keyword evidence="1" id="KW-0732">Signal</keyword>
<keyword evidence="3" id="KW-1185">Reference proteome</keyword>
<gene>
    <name evidence="2" type="ORF">FOL47_008324</name>
</gene>
<sequence>MTFSHRCWSPVILWLSLNGGAAQSTSSDHCARLNRHSGHTILENRTTDAQKDYLWGRADDLNECLNSLTISNIYALFTLHNLKYGVAESYAFTDIADGLNRSIESNTCGFKLHDLGDVDLKGFIDRQMRNFSDTLNTLSKEGQRQFLNMTIEAAPFHFAIQREFNRLNDAHTMYITPFEAFYYVLPIRFNSHMDGDEQVVTMKLVDYSLYYRPLHNTSIVHQDGDVVTKVDGKPVLQWMQDMVANDGPYAGIYQGMLQRLNNRFFVSEYVDRRALINPPPTKPLELTFADGSTETIHWLGRLSDYSKVAGPGKDAVSTHVYNMLTNTNLKFTKAIDFEMEFYSLRPETLWQASSAAVPSMGNTDIEFINAVLESTTRSPLEDKLRGEPSTRSITVTDWIKGHGYSFTLAGDAVVVSIPDFEPVKTLDTDEDVALALYAGFYEVQDYARQHGVTRLLFDVSSNGGGLIISSLALQWYVVESNEEICSPVVKHMTENWRKWVSSFGENYNQAIDDFFAKNPLLVGSGDFIQRKFQKLYDLIDHAKQYLDVALVKEDDLLRLRNIEDAILSQSSSTARADLFKDFLEGRQFLTSDIGQQLVPEYGWYLFDNTDIVDYSTGQNFTPPLSQYQQVQLRHWGKSSNYSKPGVFSFCSKVLNQMLEIVPDSYDRKYWSEVSFVTDGNCGSACSMFTQTLQLSGAATAFTFGSLADQPMDVSSFGGGNVLQYDDIAPMLNIASHLGNWATFGRSEWSQITRESWVNRPMPFPTAAQASYTWNIELAQQLGPNSLPRQFYRIPGHKHLNMWARNLRERVSVHETIADFKSWESLRANPQFKDFALVNVAVFVCFGML</sequence>
<feature type="chain" id="PRO_5029633234" description="Tail specific protease domain-containing protein" evidence="1">
    <location>
        <begin position="23"/>
        <end position="848"/>
    </location>
</feature>
<dbReference type="InterPro" id="IPR029045">
    <property type="entry name" value="ClpP/crotonase-like_dom_sf"/>
</dbReference>
<dbReference type="OrthoDB" id="27214at2759"/>